<evidence type="ECO:0000256" key="5">
    <source>
        <dbReference type="ARBA" id="ARBA00023242"/>
    </source>
</evidence>
<feature type="chain" id="PRO_5045632121" evidence="7">
    <location>
        <begin position="17"/>
        <end position="592"/>
    </location>
</feature>
<organism evidence="8 9">
    <name type="scientific">Aspergillus udagawae</name>
    <dbReference type="NCBI Taxonomy" id="91492"/>
    <lineage>
        <taxon>Eukaryota</taxon>
        <taxon>Fungi</taxon>
        <taxon>Dikarya</taxon>
        <taxon>Ascomycota</taxon>
        <taxon>Pezizomycotina</taxon>
        <taxon>Eurotiomycetes</taxon>
        <taxon>Eurotiomycetidae</taxon>
        <taxon>Eurotiales</taxon>
        <taxon>Aspergillaceae</taxon>
        <taxon>Aspergillus</taxon>
        <taxon>Aspergillus subgen. Fumigati</taxon>
    </lineage>
</organism>
<dbReference type="CDD" id="cd00067">
    <property type="entry name" value="GAL4"/>
    <property type="match status" value="1"/>
</dbReference>
<evidence type="ECO:0000256" key="6">
    <source>
        <dbReference type="SAM" id="MobiDB-lite"/>
    </source>
</evidence>
<name>A0ABQ1BCY6_9EURO</name>
<keyword evidence="5" id="KW-0539">Nucleus</keyword>
<dbReference type="InterPro" id="IPR051711">
    <property type="entry name" value="Stress_Response_Reg"/>
</dbReference>
<evidence type="ECO:0000256" key="2">
    <source>
        <dbReference type="ARBA" id="ARBA00023015"/>
    </source>
</evidence>
<dbReference type="EMBL" id="BLKG01000197">
    <property type="protein sequence ID" value="GFF98802.1"/>
    <property type="molecule type" value="Genomic_DNA"/>
</dbReference>
<keyword evidence="9" id="KW-1185">Reference proteome</keyword>
<dbReference type="Gene3D" id="4.10.240.10">
    <property type="entry name" value="Zn(2)-C6 fungal-type DNA-binding domain"/>
    <property type="match status" value="1"/>
</dbReference>
<feature type="region of interest" description="Disordered" evidence="6">
    <location>
        <begin position="96"/>
        <end position="119"/>
    </location>
</feature>
<reference evidence="8 9" key="1">
    <citation type="submission" date="2020-01" db="EMBL/GenBank/DDBJ databases">
        <title>Draft genome sequence of Aspergillus udagawae IFM 53868.</title>
        <authorList>
            <person name="Takahashi H."/>
            <person name="Yaguchi T."/>
        </authorList>
    </citation>
    <scope>NUCLEOTIDE SEQUENCE [LARGE SCALE GENOMIC DNA]</scope>
    <source>
        <strain evidence="8 9">IFM 53868</strain>
    </source>
</reference>
<keyword evidence="2" id="KW-0805">Transcription regulation</keyword>
<sequence>MWGSLTPLLAICKCDAQVTQLQDGWNCHRESRIKKRSSNAQKIKCSGSQPCNTCSRRKQSCKFDDRGQKILVTRGYIEDLQRKIVLLECGENETFSPQSLEQDASVPNNGDEETASRAEAEWRENLGSATNLTNLLSAAPSTFMAASSGRIFYMGTSSNWSFGRKILSMAHEHLYQSPLPTGGLIFDSSTGLELPIMPSLDFSIYLINAVKFHAGQLYHLFDEATFMNNLYAFYNIPEQHMVTSSLWYIHYLVILAFGKAFVVQRVQGSNPAGCELFTKALQLLPDTTQLCRDAIAASEILCCIALYLQSLDFRCPAYSFIGQAVRIALAEGMHTDMPVEHLAVYGPDGRLNRRFLLKTKSALGSTIDLADEICKSFDLRLDEASVSGVSRVSAHLHLLYHQSSESPLELLTSSANVRKLLQVCVDSVRRMLNILTVLQGQTLLDSFLPFDLESTFISTVVLATARTIDSSLLDDLTPWLQTTYKILDEMITRGNLVADFRKFELDQLASLFAQLSPDLRRQSSESAKKTPQERMWSPLPSPLTIPDTNLHPFGVPEISNLDNGFTTAEIMAVAESIDTGDVDWIAHAVTEN</sequence>
<feature type="compositionally biased region" description="Polar residues" evidence="6">
    <location>
        <begin position="96"/>
        <end position="108"/>
    </location>
</feature>
<dbReference type="PANTHER" id="PTHR47540:SF6">
    <property type="entry name" value="ZN(II)2CYS6 TRANSCRIPTION FACTOR (EUROFUNG)"/>
    <property type="match status" value="1"/>
</dbReference>
<accession>A0ABQ1BCY6</accession>
<proteinExistence type="predicted"/>
<evidence type="ECO:0000256" key="7">
    <source>
        <dbReference type="SAM" id="SignalP"/>
    </source>
</evidence>
<evidence type="ECO:0000313" key="9">
    <source>
        <dbReference type="Proteomes" id="UP000465266"/>
    </source>
</evidence>
<keyword evidence="3" id="KW-0238">DNA-binding</keyword>
<dbReference type="Proteomes" id="UP000465266">
    <property type="component" value="Unassembled WGS sequence"/>
</dbReference>
<evidence type="ECO:0000256" key="4">
    <source>
        <dbReference type="ARBA" id="ARBA00023163"/>
    </source>
</evidence>
<evidence type="ECO:0000313" key="8">
    <source>
        <dbReference type="EMBL" id="GFF98802.1"/>
    </source>
</evidence>
<dbReference type="InterPro" id="IPR036864">
    <property type="entry name" value="Zn2-C6_fun-type_DNA-bd_sf"/>
</dbReference>
<feature type="compositionally biased region" description="Basic and acidic residues" evidence="6">
    <location>
        <begin position="522"/>
        <end position="532"/>
    </location>
</feature>
<dbReference type="InterPro" id="IPR001138">
    <property type="entry name" value="Zn2Cys6_DnaBD"/>
</dbReference>
<keyword evidence="4" id="KW-0804">Transcription</keyword>
<dbReference type="CDD" id="cd12148">
    <property type="entry name" value="fungal_TF_MHR"/>
    <property type="match status" value="1"/>
</dbReference>
<evidence type="ECO:0000256" key="1">
    <source>
        <dbReference type="ARBA" id="ARBA00004123"/>
    </source>
</evidence>
<comment type="subcellular location">
    <subcellularLocation>
        <location evidence="1">Nucleus</location>
    </subcellularLocation>
</comment>
<keyword evidence="7" id="KW-0732">Signal</keyword>
<comment type="caution">
    <text evidence="8">The sequence shown here is derived from an EMBL/GenBank/DDBJ whole genome shotgun (WGS) entry which is preliminary data.</text>
</comment>
<feature type="signal peptide" evidence="7">
    <location>
        <begin position="1"/>
        <end position="16"/>
    </location>
</feature>
<dbReference type="PANTHER" id="PTHR47540">
    <property type="entry name" value="THIAMINE REPRESSIBLE GENES REGULATORY PROTEIN THI5"/>
    <property type="match status" value="1"/>
</dbReference>
<protein>
    <submittedName>
        <fullName evidence="8">Uncharacterized transcriptional regulatory protein C3C7.04</fullName>
    </submittedName>
</protein>
<feature type="region of interest" description="Disordered" evidence="6">
    <location>
        <begin position="522"/>
        <end position="541"/>
    </location>
</feature>
<evidence type="ECO:0000256" key="3">
    <source>
        <dbReference type="ARBA" id="ARBA00023125"/>
    </source>
</evidence>
<gene>
    <name evidence="8" type="ORF">IFM53868_09982</name>
</gene>